<keyword evidence="3" id="KW-1185">Reference proteome</keyword>
<feature type="region of interest" description="Disordered" evidence="1">
    <location>
        <begin position="177"/>
        <end position="196"/>
    </location>
</feature>
<evidence type="ECO:0000313" key="2">
    <source>
        <dbReference type="EMBL" id="OSD01145.1"/>
    </source>
</evidence>
<organism evidence="2 3">
    <name type="scientific">Trametes coccinea (strain BRFM310)</name>
    <name type="common">Pycnoporus coccineus</name>
    <dbReference type="NCBI Taxonomy" id="1353009"/>
    <lineage>
        <taxon>Eukaryota</taxon>
        <taxon>Fungi</taxon>
        <taxon>Dikarya</taxon>
        <taxon>Basidiomycota</taxon>
        <taxon>Agaricomycotina</taxon>
        <taxon>Agaricomycetes</taxon>
        <taxon>Polyporales</taxon>
        <taxon>Polyporaceae</taxon>
        <taxon>Trametes</taxon>
    </lineage>
</organism>
<dbReference type="AlphaFoldDB" id="A0A1Y2IJ45"/>
<gene>
    <name evidence="2" type="ORF">PYCCODRAFT_1504552</name>
</gene>
<accession>A0A1Y2IJ45</accession>
<dbReference type="OrthoDB" id="2798046at2759"/>
<reference evidence="2 3" key="1">
    <citation type="journal article" date="2015" name="Biotechnol. Biofuels">
        <title>Enhanced degradation of softwood versus hardwood by the white-rot fungus Pycnoporus coccineus.</title>
        <authorList>
            <person name="Couturier M."/>
            <person name="Navarro D."/>
            <person name="Chevret D."/>
            <person name="Henrissat B."/>
            <person name="Piumi F."/>
            <person name="Ruiz-Duenas F.J."/>
            <person name="Martinez A.T."/>
            <person name="Grigoriev I.V."/>
            <person name="Riley R."/>
            <person name="Lipzen A."/>
            <person name="Berrin J.G."/>
            <person name="Master E.R."/>
            <person name="Rosso M.N."/>
        </authorList>
    </citation>
    <scope>NUCLEOTIDE SEQUENCE [LARGE SCALE GENOMIC DNA]</scope>
    <source>
        <strain evidence="2 3">BRFM310</strain>
    </source>
</reference>
<dbReference type="Proteomes" id="UP000193067">
    <property type="component" value="Unassembled WGS sequence"/>
</dbReference>
<sequence length="426" mass="49262">MSDSAILFAARLLWLTSLAFWSYILNRPVRGHRLKIGHLSWSAAFSIRYEATLYDKSYSFTFTSSSLSWCFYLPRADNPRWLTVTLFDTIYTSSTGDISTTKLETVLWFFPVYFRFTAGPWADVTIDGLRIRVQKSTATPYWVQRLRENLVGTFLTGEFLRADVFRTSVRFAGLSEHEEDKPKGYTKPGSKLAPKEPIGTESEFEFESGYEQEDDDEPCGCCSPAVRRVSNGYTTYAHQEEADALARADEYKTRPLRPYDDDELRFSVLARRVHINNTEGRVYTFGAIDAQMRRNWVDDRGSFAMVAEECRWVKVHFPFERVAPRAWYTQLLSSLLHFPIDLIRTFNYPVSSLNLYVTRTDVTFESFRLRDAELFRQVVALAREKAITSRIDWSDVFFDAVLDAFGTRPAHPVRIEKCDDGRRESS</sequence>
<proteinExistence type="predicted"/>
<evidence type="ECO:0000256" key="1">
    <source>
        <dbReference type="SAM" id="MobiDB-lite"/>
    </source>
</evidence>
<protein>
    <submittedName>
        <fullName evidence="2">Uncharacterized protein</fullName>
    </submittedName>
</protein>
<evidence type="ECO:0000313" key="3">
    <source>
        <dbReference type="Proteomes" id="UP000193067"/>
    </source>
</evidence>
<dbReference type="EMBL" id="KZ084113">
    <property type="protein sequence ID" value="OSD01145.1"/>
    <property type="molecule type" value="Genomic_DNA"/>
</dbReference>
<name>A0A1Y2IJ45_TRAC3</name>